<reference evidence="6 7" key="1">
    <citation type="submission" date="2017-09" db="EMBL/GenBank/DDBJ databases">
        <title>Bloom of a denitrifying methanotroph, Candidatus Methylomirabilis limnetica, in a deep stratified lake.</title>
        <authorList>
            <person name="Graf J.S."/>
            <person name="Marchant H.K."/>
            <person name="Tienken D."/>
            <person name="Hach P.F."/>
            <person name="Brand A."/>
            <person name="Schubert C.J."/>
            <person name="Kuypers M.M."/>
            <person name="Milucka J."/>
        </authorList>
    </citation>
    <scope>NUCLEOTIDE SEQUENCE [LARGE SCALE GENOMIC DNA]</scope>
    <source>
        <strain evidence="6 7">Zug</strain>
    </source>
</reference>
<dbReference type="Pfam" id="PF13537">
    <property type="entry name" value="GATase_7"/>
    <property type="match status" value="1"/>
</dbReference>
<dbReference type="OrthoDB" id="9763290at2"/>
<dbReference type="InterPro" id="IPR001962">
    <property type="entry name" value="Asn_synthase"/>
</dbReference>
<evidence type="ECO:0000256" key="4">
    <source>
        <dbReference type="PIRSR" id="PIRSR001589-2"/>
    </source>
</evidence>
<dbReference type="Proteomes" id="UP000241436">
    <property type="component" value="Unassembled WGS sequence"/>
</dbReference>
<evidence type="ECO:0000256" key="2">
    <source>
        <dbReference type="ARBA" id="ARBA00012737"/>
    </source>
</evidence>
<evidence type="ECO:0000256" key="3">
    <source>
        <dbReference type="ARBA" id="ARBA00048741"/>
    </source>
</evidence>
<dbReference type="EMBL" id="NVQC01000038">
    <property type="protein sequence ID" value="PTL34905.1"/>
    <property type="molecule type" value="Genomic_DNA"/>
</dbReference>
<dbReference type="Pfam" id="PF00733">
    <property type="entry name" value="Asn_synthase"/>
    <property type="match status" value="1"/>
</dbReference>
<accession>A0A2T4TUW9</accession>
<dbReference type="Gene3D" id="3.40.50.620">
    <property type="entry name" value="HUPs"/>
    <property type="match status" value="1"/>
</dbReference>
<keyword evidence="4" id="KW-0547">Nucleotide-binding</keyword>
<comment type="catalytic activity">
    <reaction evidence="3">
        <text>L-aspartate + L-glutamine + ATP + H2O = L-asparagine + L-glutamate + AMP + diphosphate + H(+)</text>
        <dbReference type="Rhea" id="RHEA:12228"/>
        <dbReference type="ChEBI" id="CHEBI:15377"/>
        <dbReference type="ChEBI" id="CHEBI:15378"/>
        <dbReference type="ChEBI" id="CHEBI:29985"/>
        <dbReference type="ChEBI" id="CHEBI:29991"/>
        <dbReference type="ChEBI" id="CHEBI:30616"/>
        <dbReference type="ChEBI" id="CHEBI:33019"/>
        <dbReference type="ChEBI" id="CHEBI:58048"/>
        <dbReference type="ChEBI" id="CHEBI:58359"/>
        <dbReference type="ChEBI" id="CHEBI:456215"/>
        <dbReference type="EC" id="6.3.5.4"/>
    </reaction>
</comment>
<evidence type="ECO:0000259" key="5">
    <source>
        <dbReference type="PROSITE" id="PS51278"/>
    </source>
</evidence>
<feature type="domain" description="Glutamine amidotransferase type-2" evidence="5">
    <location>
        <begin position="2"/>
        <end position="207"/>
    </location>
</feature>
<keyword evidence="4" id="KW-0067">ATP-binding</keyword>
<dbReference type="SUPFAM" id="SSF56235">
    <property type="entry name" value="N-terminal nucleophile aminohydrolases (Ntn hydrolases)"/>
    <property type="match status" value="1"/>
</dbReference>
<dbReference type="AlphaFoldDB" id="A0A2T4TUW9"/>
<sequence>MPGLVGFTLGPALAQDEGRILEKMRAMIAHQSFYKGDQLFTDSLVAVSRSHINVLPSQSQPHKEGEVLVWLDGELYNRDELSNGRHASISSDAALLGELFIQNHGSFSFLRRIDGDYSAVIYDRPRQALHLITDRYAMRQLYWTIVGDSVVWASELKAFLAFPLFAPRIDPEAITEFLEIGYLLEDRTWFLGVHLLSPGSVLTVNLSTSSVQKQRYWWWADIEPLRGPFDNTEIAEELGRLFIQAVLRRSSSQHRFGIELSGGLDSRAILAAMPQQGTSLQTVTFGKPGCDDIRIAARVAKLKRATHHIVELTAQNWLLPRLGGVWWTDGELALLHMHGIEGLNLYREWFDIVVHGHAGDVILGGSFLTQELVHRPASRELVAQAMRCNPDLLTSFKEYSALHTSDFYFLQNRLRRFAFTGIKYAQTAVVFRTPFYDNKLFEYVYSLPNELRYKSFIYKRMLLQNFPLFYKGVPWQKTGVPINWPSVAERAGKFRRRLHRAASWRLAKIGINWKSDANYTDYPNWIRQEPARSFFSQILENPAALYPEFYPRWRVIEALDAFLVGGLDYMNGINYAEMLCRYLTLEIWLQQVFEKRYRESPSMTLSGLEAV</sequence>
<evidence type="ECO:0000313" key="7">
    <source>
        <dbReference type="Proteomes" id="UP000241436"/>
    </source>
</evidence>
<dbReference type="InterPro" id="IPR017932">
    <property type="entry name" value="GATase_2_dom"/>
</dbReference>
<comment type="caution">
    <text evidence="6">The sequence shown here is derived from an EMBL/GenBank/DDBJ whole genome shotgun (WGS) entry which is preliminary data.</text>
</comment>
<dbReference type="InterPro" id="IPR029055">
    <property type="entry name" value="Ntn_hydrolases_N"/>
</dbReference>
<dbReference type="EC" id="6.3.5.4" evidence="2"/>
<name>A0A2T4TUW9_9BACT</name>
<protein>
    <recommendedName>
        <fullName evidence="2">asparagine synthase (glutamine-hydrolyzing)</fullName>
        <ecNumber evidence="2">6.3.5.4</ecNumber>
    </recommendedName>
</protein>
<dbReference type="GO" id="GO:0004066">
    <property type="term" value="F:asparagine synthase (glutamine-hydrolyzing) activity"/>
    <property type="evidence" value="ECO:0007669"/>
    <property type="project" value="UniProtKB-EC"/>
</dbReference>
<dbReference type="PANTHER" id="PTHR43284">
    <property type="entry name" value="ASPARAGINE SYNTHETASE (GLUTAMINE-HYDROLYZING)"/>
    <property type="match status" value="1"/>
</dbReference>
<dbReference type="PANTHER" id="PTHR43284:SF1">
    <property type="entry name" value="ASPARAGINE SYNTHETASE"/>
    <property type="match status" value="1"/>
</dbReference>
<dbReference type="InterPro" id="IPR014729">
    <property type="entry name" value="Rossmann-like_a/b/a_fold"/>
</dbReference>
<dbReference type="InterPro" id="IPR051786">
    <property type="entry name" value="ASN_synthetase/amidase"/>
</dbReference>
<dbReference type="GO" id="GO:0006529">
    <property type="term" value="P:asparagine biosynthetic process"/>
    <property type="evidence" value="ECO:0007669"/>
    <property type="project" value="InterPro"/>
</dbReference>
<dbReference type="SUPFAM" id="SSF52402">
    <property type="entry name" value="Adenine nucleotide alpha hydrolases-like"/>
    <property type="match status" value="1"/>
</dbReference>
<dbReference type="RefSeq" id="WP_107564017.1">
    <property type="nucleotide sequence ID" value="NZ_NVQC01000038.1"/>
</dbReference>
<dbReference type="GO" id="GO:0005524">
    <property type="term" value="F:ATP binding"/>
    <property type="evidence" value="ECO:0007669"/>
    <property type="project" value="UniProtKB-KW"/>
</dbReference>
<feature type="binding site" evidence="4">
    <location>
        <position position="92"/>
    </location>
    <ligand>
        <name>L-glutamine</name>
        <dbReference type="ChEBI" id="CHEBI:58359"/>
    </ligand>
</feature>
<dbReference type="Gene3D" id="3.60.20.10">
    <property type="entry name" value="Glutamine Phosphoribosylpyrophosphate, subunit 1, domain 1"/>
    <property type="match status" value="1"/>
</dbReference>
<reference evidence="7" key="2">
    <citation type="journal article" date="2018" name="Environ. Microbiol.">
        <title>Bloom of a denitrifying methanotroph, 'Candidatus Methylomirabilis limnetica', in a deep stratified lake.</title>
        <authorList>
            <person name="Graf J.S."/>
            <person name="Mayr M.J."/>
            <person name="Marchant H.K."/>
            <person name="Tienken D."/>
            <person name="Hach P.F."/>
            <person name="Brand A."/>
            <person name="Schubert C.J."/>
            <person name="Kuypers M.M."/>
            <person name="Milucka J."/>
        </authorList>
    </citation>
    <scope>NUCLEOTIDE SEQUENCE [LARGE SCALE GENOMIC DNA]</scope>
    <source>
        <strain evidence="7">Zug</strain>
    </source>
</reference>
<organism evidence="6 7">
    <name type="scientific">Candidatus Methylomirabilis limnetica</name>
    <dbReference type="NCBI Taxonomy" id="2033718"/>
    <lineage>
        <taxon>Bacteria</taxon>
        <taxon>Candidatus Methylomirabilota</taxon>
        <taxon>Candidatus Methylomirabilia</taxon>
        <taxon>Candidatus Methylomirabilales</taxon>
        <taxon>Candidatus Methylomirabilaceae</taxon>
        <taxon>Candidatus Methylomirabilis</taxon>
    </lineage>
</organism>
<proteinExistence type="predicted"/>
<keyword evidence="7" id="KW-1185">Reference proteome</keyword>
<gene>
    <name evidence="6" type="ORF">CLG94_12465</name>
</gene>
<evidence type="ECO:0000256" key="1">
    <source>
        <dbReference type="ARBA" id="ARBA00005187"/>
    </source>
</evidence>
<dbReference type="GO" id="GO:0005829">
    <property type="term" value="C:cytosol"/>
    <property type="evidence" value="ECO:0007669"/>
    <property type="project" value="TreeGrafter"/>
</dbReference>
<evidence type="ECO:0000313" key="6">
    <source>
        <dbReference type="EMBL" id="PTL34905.1"/>
    </source>
</evidence>
<comment type="pathway">
    <text evidence="1">Amino-acid biosynthesis; L-asparagine biosynthesis; L-asparagine from L-aspartate (L-Gln route): step 1/1.</text>
</comment>
<dbReference type="PROSITE" id="PS51278">
    <property type="entry name" value="GATASE_TYPE_2"/>
    <property type="match status" value="1"/>
</dbReference>